<accession>A0ABX8Y365</accession>
<name>A0ABX8Y365_9ACTN</name>
<gene>
    <name evidence="1" type="ORF">K1J60_42325</name>
</gene>
<proteinExistence type="predicted"/>
<evidence type="ECO:0000313" key="2">
    <source>
        <dbReference type="Proteomes" id="UP000827138"/>
    </source>
</evidence>
<dbReference type="SUPFAM" id="SSF56796">
    <property type="entry name" value="Dehydroquinate synthase-like"/>
    <property type="match status" value="1"/>
</dbReference>
<protein>
    <submittedName>
        <fullName evidence="1">Uncharacterized protein</fullName>
    </submittedName>
</protein>
<sequence>MVMLEDAGLQPRLFAGTVPDPTADSLGAGLTVWRERAADSVIGFGGQGLRLSVVRTAGLPVRMFLPSCAARIAVTFPRFRRRW</sequence>
<reference evidence="1 2" key="1">
    <citation type="submission" date="2021-08" db="EMBL/GenBank/DDBJ databases">
        <authorList>
            <person name="Ping M."/>
        </authorList>
    </citation>
    <scope>NUCLEOTIDE SEQUENCE [LARGE SCALE GENOMIC DNA]</scope>
    <source>
        <strain evidence="1 2">MG28</strain>
    </source>
</reference>
<dbReference type="EMBL" id="CP080647">
    <property type="protein sequence ID" value="QYX82305.1"/>
    <property type="molecule type" value="Genomic_DNA"/>
</dbReference>
<keyword evidence="2" id="KW-1185">Reference proteome</keyword>
<organism evidence="1 2">
    <name type="scientific">Streptomyces akebiae</name>
    <dbReference type="NCBI Taxonomy" id="2865673"/>
    <lineage>
        <taxon>Bacteria</taxon>
        <taxon>Bacillati</taxon>
        <taxon>Actinomycetota</taxon>
        <taxon>Actinomycetes</taxon>
        <taxon>Kitasatosporales</taxon>
        <taxon>Streptomycetaceae</taxon>
        <taxon>Streptomyces</taxon>
    </lineage>
</organism>
<dbReference type="Proteomes" id="UP000827138">
    <property type="component" value="Chromosome"/>
</dbReference>
<evidence type="ECO:0000313" key="1">
    <source>
        <dbReference type="EMBL" id="QYX82305.1"/>
    </source>
</evidence>